<protein>
    <submittedName>
        <fullName evidence="2">Uncharacterized protein</fullName>
    </submittedName>
</protein>
<dbReference type="AlphaFoldDB" id="B4RKD9"/>
<evidence type="ECO:0000313" key="2">
    <source>
        <dbReference type="EMBL" id="ACF29290.1"/>
    </source>
</evidence>
<keyword evidence="1" id="KW-0472">Membrane</keyword>
<sequence>MEFYYWDNERFIFIFMFCLFIILFLIIDCRNHWKNNQ</sequence>
<organism evidence="2 3">
    <name type="scientific">Neisseria gonorrhoeae (strain NCCP11945)</name>
    <dbReference type="NCBI Taxonomy" id="521006"/>
    <lineage>
        <taxon>Bacteria</taxon>
        <taxon>Pseudomonadati</taxon>
        <taxon>Pseudomonadota</taxon>
        <taxon>Betaproteobacteria</taxon>
        <taxon>Neisseriales</taxon>
        <taxon>Neisseriaceae</taxon>
        <taxon>Neisseria</taxon>
    </lineage>
</organism>
<dbReference type="HOGENOM" id="CLU_3346295_0_0_4"/>
<gene>
    <name evidence="2" type="ordered locus">NGK_0599</name>
</gene>
<dbReference type="EMBL" id="CP001050">
    <property type="protein sequence ID" value="ACF29290.1"/>
    <property type="molecule type" value="Genomic_DNA"/>
</dbReference>
<dbReference type="Proteomes" id="UP000002564">
    <property type="component" value="Chromosome"/>
</dbReference>
<name>B4RKD9_NEIG2</name>
<proteinExistence type="predicted"/>
<reference evidence="2 3" key="1">
    <citation type="journal article" date="2008" name="J. Bacteriol.">
        <title>Complete genome sequence of Neisseria gonorrhoeae NCCP11945.</title>
        <authorList>
            <person name="Chung G.T."/>
            <person name="Yoo J.S."/>
            <person name="Oh H.B."/>
            <person name="Lee Y.S."/>
            <person name="Cha S.H."/>
            <person name="Kim S.J."/>
            <person name="Yoo C.K."/>
        </authorList>
    </citation>
    <scope>NUCLEOTIDE SEQUENCE [LARGE SCALE GENOMIC DNA]</scope>
    <source>
        <strain evidence="2 3">NCCP11945</strain>
    </source>
</reference>
<keyword evidence="1" id="KW-0812">Transmembrane</keyword>
<keyword evidence="1" id="KW-1133">Transmembrane helix</keyword>
<dbReference type="KEGG" id="ngk:NGK_0599"/>
<feature type="transmembrane region" description="Helical" evidence="1">
    <location>
        <begin position="12"/>
        <end position="29"/>
    </location>
</feature>
<evidence type="ECO:0000313" key="3">
    <source>
        <dbReference type="Proteomes" id="UP000002564"/>
    </source>
</evidence>
<evidence type="ECO:0000256" key="1">
    <source>
        <dbReference type="SAM" id="Phobius"/>
    </source>
</evidence>
<accession>B4RKD9</accession>